<dbReference type="EMBL" id="LR725707">
    <property type="protein sequence ID" value="VWO96524.1"/>
    <property type="molecule type" value="Genomic_DNA"/>
</dbReference>
<evidence type="ECO:0000256" key="5">
    <source>
        <dbReference type="SAM" id="MobiDB-lite"/>
    </source>
</evidence>
<protein>
    <submittedName>
        <fullName evidence="8">GPI-anchored CFEM domain protein B</fullName>
    </submittedName>
</protein>
<feature type="chain" id="PRO_5023873620" evidence="6">
    <location>
        <begin position="22"/>
        <end position="275"/>
    </location>
</feature>
<keyword evidence="3 6" id="KW-0732">Signal</keyword>
<keyword evidence="2" id="KW-0964">Secreted</keyword>
<feature type="signal peptide" evidence="6">
    <location>
        <begin position="1"/>
        <end position="21"/>
    </location>
</feature>
<keyword evidence="4" id="KW-1015">Disulfide bond</keyword>
<evidence type="ECO:0000256" key="6">
    <source>
        <dbReference type="SAM" id="SignalP"/>
    </source>
</evidence>
<evidence type="ECO:0000256" key="4">
    <source>
        <dbReference type="ARBA" id="ARBA00023157"/>
    </source>
</evidence>
<feature type="domain" description="CFEM" evidence="7">
    <location>
        <begin position="1"/>
        <end position="113"/>
    </location>
</feature>
<dbReference type="SMART" id="SM00747">
    <property type="entry name" value="CFEM"/>
    <property type="match status" value="1"/>
</dbReference>
<sequence length="275" mass="28932">MKFSLVPALAFFVATFAGVHAQNISQCVLTCISQAAAANGCDVTSTQCLCTNSKLQQDALSCLEQSCTAQDLQNAESLVQTECSGEFLSVSVCLYLSPPARTRGLHSPSHSRIHFILAPVPARAWRVARAMQAHYHRATTRYRLQFLPYFHLDAHNSLFLFLFLSLSLSRTFILGLAPSHLRLGSPHVLFLLSPRVVTLVSSSPPSDSSTVSFSSLTAAGSGSGSATTTSPAASQTQSQSQSQSQSQNAAAPTAHAKAKLGAAALAVAVGAVVGL</sequence>
<evidence type="ECO:0000256" key="3">
    <source>
        <dbReference type="ARBA" id="ARBA00022729"/>
    </source>
</evidence>
<evidence type="ECO:0000256" key="2">
    <source>
        <dbReference type="ARBA" id="ARBA00022525"/>
    </source>
</evidence>
<evidence type="ECO:0000313" key="8">
    <source>
        <dbReference type="EMBL" id="VWO96524.1"/>
    </source>
</evidence>
<proteinExistence type="predicted"/>
<gene>
    <name evidence="8" type="primary">Q4WMA6</name>
</gene>
<comment type="subcellular location">
    <subcellularLocation>
        <location evidence="1">Secreted</location>
    </subcellularLocation>
</comment>
<dbReference type="GO" id="GO:0005576">
    <property type="term" value="C:extracellular region"/>
    <property type="evidence" value="ECO:0007669"/>
    <property type="project" value="UniProtKB-SubCell"/>
</dbReference>
<name>A0A5K1JWW9_9APHY</name>
<dbReference type="AlphaFoldDB" id="A0A5K1JWW9"/>
<reference evidence="8" key="1">
    <citation type="submission" date="2019-10" db="EMBL/GenBank/DDBJ databases">
        <authorList>
            <person name="Nor Muhammad N."/>
        </authorList>
    </citation>
    <scope>NUCLEOTIDE SEQUENCE</scope>
</reference>
<organism evidence="8">
    <name type="scientific">Ganoderma boninense</name>
    <dbReference type="NCBI Taxonomy" id="34458"/>
    <lineage>
        <taxon>Eukaryota</taxon>
        <taxon>Fungi</taxon>
        <taxon>Dikarya</taxon>
        <taxon>Basidiomycota</taxon>
        <taxon>Agaricomycotina</taxon>
        <taxon>Agaricomycetes</taxon>
        <taxon>Polyporales</taxon>
        <taxon>Polyporaceae</taxon>
        <taxon>Ganoderma</taxon>
    </lineage>
</organism>
<evidence type="ECO:0000259" key="7">
    <source>
        <dbReference type="PROSITE" id="PS52012"/>
    </source>
</evidence>
<dbReference type="InterPro" id="IPR008427">
    <property type="entry name" value="Extracellular_membr_CFEM_dom"/>
</dbReference>
<evidence type="ECO:0000256" key="1">
    <source>
        <dbReference type="ARBA" id="ARBA00004613"/>
    </source>
</evidence>
<feature type="region of interest" description="Disordered" evidence="5">
    <location>
        <begin position="222"/>
        <end position="252"/>
    </location>
</feature>
<dbReference type="Pfam" id="PF05730">
    <property type="entry name" value="CFEM"/>
    <property type="match status" value="1"/>
</dbReference>
<accession>A0A5K1JWW9</accession>
<dbReference type="PROSITE" id="PS52012">
    <property type="entry name" value="CFEM"/>
    <property type="match status" value="1"/>
</dbReference>